<dbReference type="Proteomes" id="UP000663859">
    <property type="component" value="Unassembled WGS sequence"/>
</dbReference>
<name>A0A8J2BNQ1_9BACT</name>
<proteinExistence type="predicted"/>
<evidence type="ECO:0000313" key="3">
    <source>
        <dbReference type="Proteomes" id="UP000663859"/>
    </source>
</evidence>
<keyword evidence="1" id="KW-0812">Transmembrane</keyword>
<keyword evidence="1" id="KW-1133">Transmembrane helix</keyword>
<dbReference type="AlphaFoldDB" id="A0A8J2BNQ1"/>
<accession>A0A8J2BNQ1</accession>
<evidence type="ECO:0000313" key="2">
    <source>
        <dbReference type="EMBL" id="CAF0697031.1"/>
    </source>
</evidence>
<organism evidence="2 3">
    <name type="scientific">Candidatus Methylacidithermus pantelleriae</name>
    <dbReference type="NCBI Taxonomy" id="2744239"/>
    <lineage>
        <taxon>Bacteria</taxon>
        <taxon>Pseudomonadati</taxon>
        <taxon>Verrucomicrobiota</taxon>
        <taxon>Methylacidiphilae</taxon>
        <taxon>Methylacidiphilales</taxon>
        <taxon>Methylacidiphilaceae</taxon>
        <taxon>Candidatus Methylacidithermus</taxon>
    </lineage>
</organism>
<feature type="transmembrane region" description="Helical" evidence="1">
    <location>
        <begin position="24"/>
        <end position="45"/>
    </location>
</feature>
<dbReference type="EMBL" id="CAJNOB010000013">
    <property type="protein sequence ID" value="CAF0697031.1"/>
    <property type="molecule type" value="Genomic_DNA"/>
</dbReference>
<sequence>MALVSKRTGILPCRIQREGTFERMACLLVHLLIVIGTGYVISPFLSPSYGRVLNRFFHLTPCRSLSSRALPG</sequence>
<keyword evidence="3" id="KW-1185">Reference proteome</keyword>
<gene>
    <name evidence="2" type="ORF">MPNT_200034</name>
</gene>
<keyword evidence="1" id="KW-0472">Membrane</keyword>
<reference evidence="2" key="1">
    <citation type="submission" date="2021-02" db="EMBL/GenBank/DDBJ databases">
        <authorList>
            <person name="Cremers G."/>
            <person name="Picone N."/>
        </authorList>
    </citation>
    <scope>NUCLEOTIDE SEQUENCE</scope>
    <source>
        <strain evidence="2">PQ17</strain>
    </source>
</reference>
<comment type="caution">
    <text evidence="2">The sequence shown here is derived from an EMBL/GenBank/DDBJ whole genome shotgun (WGS) entry which is preliminary data.</text>
</comment>
<evidence type="ECO:0000256" key="1">
    <source>
        <dbReference type="SAM" id="Phobius"/>
    </source>
</evidence>
<protein>
    <submittedName>
        <fullName evidence="2">Uncharacterized protein</fullName>
    </submittedName>
</protein>